<evidence type="ECO:0000313" key="9">
    <source>
        <dbReference type="Proteomes" id="UP000070352"/>
    </source>
</evidence>
<evidence type="ECO:0000259" key="7">
    <source>
        <dbReference type="PROSITE" id="PS50801"/>
    </source>
</evidence>
<dbReference type="Gene3D" id="3.30.750.24">
    <property type="entry name" value="STAS domain"/>
    <property type="match status" value="1"/>
</dbReference>
<reference evidence="8 9" key="1">
    <citation type="submission" date="2016-02" db="EMBL/GenBank/DDBJ databases">
        <title>Draft Genome for Tepidibacillus decaturensis nov. sp. Strain Z9, an Anaerobic, Moderately Thermophilic and Heterotrophic Bacterium from Deep Subsurface of the Illinois Basin, USA.</title>
        <authorList>
            <person name="Dong Y."/>
            <person name="Chang J.Y."/>
            <person name="Sanford R."/>
            <person name="Fouke B.W."/>
        </authorList>
    </citation>
    <scope>NUCLEOTIDE SEQUENCE [LARGE SCALE GENOMIC DNA]</scope>
    <source>
        <strain evidence="8 9">Z9</strain>
    </source>
</reference>
<feature type="domain" description="STAS" evidence="7">
    <location>
        <begin position="3"/>
        <end position="113"/>
    </location>
</feature>
<dbReference type="GO" id="GO:0030435">
    <property type="term" value="P:sporulation resulting in formation of a cellular spore"/>
    <property type="evidence" value="ECO:0007669"/>
    <property type="project" value="UniProtKB-KW"/>
</dbReference>
<dbReference type="PANTHER" id="PTHR33495:SF2">
    <property type="entry name" value="ANTI-SIGMA FACTOR ANTAGONIST TM_1081-RELATED"/>
    <property type="match status" value="1"/>
</dbReference>
<protein>
    <recommendedName>
        <fullName evidence="3 6">Anti-sigma F factor antagonist</fullName>
    </recommendedName>
    <alternativeName>
        <fullName evidence="6">Stage II sporulation protein</fullName>
    </alternativeName>
</protein>
<dbReference type="CDD" id="cd07043">
    <property type="entry name" value="STAS_anti-anti-sigma_factors"/>
    <property type="match status" value="1"/>
</dbReference>
<name>A0A135L2Y5_9BACI</name>
<comment type="caution">
    <text evidence="8">The sequence shown here is derived from an EMBL/GenBank/DDBJ whole genome shotgun (WGS) entry which is preliminary data.</text>
</comment>
<comment type="similarity">
    <text evidence="2 6">Belongs to the anti-sigma-factor antagonist family.</text>
</comment>
<evidence type="ECO:0000256" key="3">
    <source>
        <dbReference type="ARBA" id="ARBA00020784"/>
    </source>
</evidence>
<dbReference type="PANTHER" id="PTHR33495">
    <property type="entry name" value="ANTI-SIGMA FACTOR ANTAGONIST TM_1081-RELATED-RELATED"/>
    <property type="match status" value="1"/>
</dbReference>
<dbReference type="OrthoDB" id="9796601at2"/>
<proteinExistence type="inferred from homology"/>
<evidence type="ECO:0000256" key="6">
    <source>
        <dbReference type="RuleBase" id="RU003749"/>
    </source>
</evidence>
<evidence type="ECO:0000256" key="1">
    <source>
        <dbReference type="ARBA" id="ARBA00001976"/>
    </source>
</evidence>
<evidence type="ECO:0000256" key="2">
    <source>
        <dbReference type="ARBA" id="ARBA00009013"/>
    </source>
</evidence>
<comment type="function">
    <text evidence="1">In the phosphorylated form it could act as an anti-anti-sigma factor that counteracts SpoIIAB and thus releases sigma f from inhibition.</text>
</comment>
<dbReference type="InterPro" id="IPR014237">
    <property type="entry name" value="Anti-sigma_F_ant"/>
</dbReference>
<dbReference type="RefSeq" id="WP_068723747.1">
    <property type="nucleotide sequence ID" value="NZ_LSKU01000001.1"/>
</dbReference>
<keyword evidence="9" id="KW-1185">Reference proteome</keyword>
<evidence type="ECO:0000256" key="5">
    <source>
        <dbReference type="ARBA" id="ARBA00022969"/>
    </source>
</evidence>
<evidence type="ECO:0000256" key="4">
    <source>
        <dbReference type="ARBA" id="ARBA00022553"/>
    </source>
</evidence>
<gene>
    <name evidence="8" type="ORF">U473_04440</name>
</gene>
<accession>A0A135L2Y5</accession>
<keyword evidence="5" id="KW-0749">Sporulation</keyword>
<dbReference type="GO" id="GO:0045152">
    <property type="term" value="F:antisigma factor binding"/>
    <property type="evidence" value="ECO:0007669"/>
    <property type="project" value="InterPro"/>
</dbReference>
<dbReference type="NCBIfam" id="TIGR00377">
    <property type="entry name" value="ant_ant_sig"/>
    <property type="match status" value="1"/>
</dbReference>
<dbReference type="NCBIfam" id="TIGR02886">
    <property type="entry name" value="spore_II_AA"/>
    <property type="match status" value="1"/>
</dbReference>
<organism evidence="8 9">
    <name type="scientific">Tepidibacillus decaturensis</name>
    <dbReference type="NCBI Taxonomy" id="1413211"/>
    <lineage>
        <taxon>Bacteria</taxon>
        <taxon>Bacillati</taxon>
        <taxon>Bacillota</taxon>
        <taxon>Bacilli</taxon>
        <taxon>Bacillales</taxon>
        <taxon>Bacillaceae</taxon>
        <taxon>Tepidibacillus</taxon>
    </lineage>
</organism>
<dbReference type="InterPro" id="IPR036513">
    <property type="entry name" value="STAS_dom_sf"/>
</dbReference>
<dbReference type="InterPro" id="IPR003658">
    <property type="entry name" value="Anti-sigma_ant"/>
</dbReference>
<dbReference type="InterPro" id="IPR002645">
    <property type="entry name" value="STAS_dom"/>
</dbReference>
<dbReference type="STRING" id="1413211.U473_04440"/>
<dbReference type="Proteomes" id="UP000070352">
    <property type="component" value="Unassembled WGS sequence"/>
</dbReference>
<dbReference type="SUPFAM" id="SSF52091">
    <property type="entry name" value="SpoIIaa-like"/>
    <property type="match status" value="1"/>
</dbReference>
<keyword evidence="4" id="KW-0597">Phosphoprotein</keyword>
<dbReference type="EMBL" id="LSKU01000001">
    <property type="protein sequence ID" value="KXG43346.1"/>
    <property type="molecule type" value="Genomic_DNA"/>
</dbReference>
<dbReference type="PROSITE" id="PS50801">
    <property type="entry name" value="STAS"/>
    <property type="match status" value="1"/>
</dbReference>
<dbReference type="AlphaFoldDB" id="A0A135L2Y5"/>
<dbReference type="GO" id="GO:0043856">
    <property type="term" value="F:anti-sigma factor antagonist activity"/>
    <property type="evidence" value="ECO:0007669"/>
    <property type="project" value="InterPro"/>
</dbReference>
<evidence type="ECO:0000313" key="8">
    <source>
        <dbReference type="EMBL" id="KXG43346.1"/>
    </source>
</evidence>
<sequence>MSLHLEMEVERSTLIVRLDGELDHHTSEMVREKIEAELDKGIVKNLIFNLEQLSFMDSSGLGMMLGRYKRVVQQNGKMSICCLQANVYKIFELSGMFKILPVYDNESEAIKSLEVA</sequence>
<dbReference type="Pfam" id="PF01740">
    <property type="entry name" value="STAS"/>
    <property type="match status" value="1"/>
</dbReference>